<dbReference type="AlphaFoldDB" id="A0A8J2PNT3"/>
<sequence>MDFLFFFENLIQIAQISSTRAHSSGCDPFPFRITAPLNFKPVFLSLGPLEQTEAPIQSRLDPTGIY</sequence>
<dbReference type="EMBL" id="CAJVCH010571630">
    <property type="protein sequence ID" value="CAG7838033.1"/>
    <property type="molecule type" value="Genomic_DNA"/>
</dbReference>
<reference evidence="1" key="1">
    <citation type="submission" date="2021-06" db="EMBL/GenBank/DDBJ databases">
        <authorList>
            <person name="Hodson N. C."/>
            <person name="Mongue J. A."/>
            <person name="Jaron S. K."/>
        </authorList>
    </citation>
    <scope>NUCLEOTIDE SEQUENCE</scope>
</reference>
<evidence type="ECO:0000313" key="1">
    <source>
        <dbReference type="EMBL" id="CAG7838033.1"/>
    </source>
</evidence>
<comment type="caution">
    <text evidence="1">The sequence shown here is derived from an EMBL/GenBank/DDBJ whole genome shotgun (WGS) entry which is preliminary data.</text>
</comment>
<gene>
    <name evidence="1" type="ORF">AFUS01_LOCUS47052</name>
</gene>
<organism evidence="1 2">
    <name type="scientific">Allacma fusca</name>
    <dbReference type="NCBI Taxonomy" id="39272"/>
    <lineage>
        <taxon>Eukaryota</taxon>
        <taxon>Metazoa</taxon>
        <taxon>Ecdysozoa</taxon>
        <taxon>Arthropoda</taxon>
        <taxon>Hexapoda</taxon>
        <taxon>Collembola</taxon>
        <taxon>Symphypleona</taxon>
        <taxon>Sminthuridae</taxon>
        <taxon>Allacma</taxon>
    </lineage>
</organism>
<dbReference type="Proteomes" id="UP000708208">
    <property type="component" value="Unassembled WGS sequence"/>
</dbReference>
<evidence type="ECO:0000313" key="2">
    <source>
        <dbReference type="Proteomes" id="UP000708208"/>
    </source>
</evidence>
<name>A0A8J2PNT3_9HEXA</name>
<accession>A0A8J2PNT3</accession>
<protein>
    <submittedName>
        <fullName evidence="1">Uncharacterized protein</fullName>
    </submittedName>
</protein>
<proteinExistence type="predicted"/>
<keyword evidence="2" id="KW-1185">Reference proteome</keyword>